<evidence type="ECO:0000313" key="2">
    <source>
        <dbReference type="Proteomes" id="UP000886595"/>
    </source>
</evidence>
<reference evidence="1 2" key="1">
    <citation type="submission" date="2020-02" db="EMBL/GenBank/DDBJ databases">
        <authorList>
            <person name="Ma Q."/>
            <person name="Huang Y."/>
            <person name="Song X."/>
            <person name="Pei D."/>
        </authorList>
    </citation>
    <scope>NUCLEOTIDE SEQUENCE [LARGE SCALE GENOMIC DNA]</scope>
    <source>
        <strain evidence="1">Sxm20200214</strain>
        <tissue evidence="1">Leaf</tissue>
    </source>
</reference>
<dbReference type="AlphaFoldDB" id="A0A8X8ATJ7"/>
<keyword evidence="2" id="KW-1185">Reference proteome</keyword>
<organism evidence="1 2">
    <name type="scientific">Brassica carinata</name>
    <name type="common">Ethiopian mustard</name>
    <name type="synonym">Abyssinian cabbage</name>
    <dbReference type="NCBI Taxonomy" id="52824"/>
    <lineage>
        <taxon>Eukaryota</taxon>
        <taxon>Viridiplantae</taxon>
        <taxon>Streptophyta</taxon>
        <taxon>Embryophyta</taxon>
        <taxon>Tracheophyta</taxon>
        <taxon>Spermatophyta</taxon>
        <taxon>Magnoliopsida</taxon>
        <taxon>eudicotyledons</taxon>
        <taxon>Gunneridae</taxon>
        <taxon>Pentapetalae</taxon>
        <taxon>rosids</taxon>
        <taxon>malvids</taxon>
        <taxon>Brassicales</taxon>
        <taxon>Brassicaceae</taxon>
        <taxon>Brassiceae</taxon>
        <taxon>Brassica</taxon>
    </lineage>
</organism>
<accession>A0A8X8ATJ7</accession>
<dbReference type="EMBL" id="JAAMPC010000005">
    <property type="protein sequence ID" value="KAG2311063.1"/>
    <property type="molecule type" value="Genomic_DNA"/>
</dbReference>
<comment type="caution">
    <text evidence="1">The sequence shown here is derived from an EMBL/GenBank/DDBJ whole genome shotgun (WGS) entry which is preliminary data.</text>
</comment>
<sequence length="73" mass="8578">MTLGQETIRDKRWRLDSEINGQDSRRIMRMRKNRDHDGEAKETWRLRVASDLKMNGFAGRRRLSSATARDDGT</sequence>
<dbReference type="Proteomes" id="UP000886595">
    <property type="component" value="Unassembled WGS sequence"/>
</dbReference>
<gene>
    <name evidence="1" type="ORF">Bca52824_022620</name>
</gene>
<proteinExistence type="predicted"/>
<name>A0A8X8ATJ7_BRACI</name>
<protein>
    <submittedName>
        <fullName evidence="1">Uncharacterized protein</fullName>
    </submittedName>
</protein>
<evidence type="ECO:0000313" key="1">
    <source>
        <dbReference type="EMBL" id="KAG2311063.1"/>
    </source>
</evidence>